<feature type="signal peptide" evidence="2">
    <location>
        <begin position="1"/>
        <end position="23"/>
    </location>
</feature>
<keyword evidence="5" id="KW-1185">Reference proteome</keyword>
<dbReference type="Proteomes" id="UP000555411">
    <property type="component" value="Unassembled WGS sequence"/>
</dbReference>
<name>A0A842I2Y4_9RHOB</name>
<evidence type="ECO:0000313" key="5">
    <source>
        <dbReference type="Proteomes" id="UP000555411"/>
    </source>
</evidence>
<organism evidence="4 5">
    <name type="scientific">Paragemmobacter straminiformis</name>
    <dbReference type="NCBI Taxonomy" id="2045119"/>
    <lineage>
        <taxon>Bacteria</taxon>
        <taxon>Pseudomonadati</taxon>
        <taxon>Pseudomonadota</taxon>
        <taxon>Alphaproteobacteria</taxon>
        <taxon>Rhodobacterales</taxon>
        <taxon>Paracoccaceae</taxon>
        <taxon>Paragemmobacter</taxon>
    </lineage>
</organism>
<feature type="chain" id="PRO_5032829357" evidence="2">
    <location>
        <begin position="24"/>
        <end position="274"/>
    </location>
</feature>
<dbReference type="Gene3D" id="3.40.190.10">
    <property type="entry name" value="Periplasmic binding protein-like II"/>
    <property type="match status" value="2"/>
</dbReference>
<dbReference type="AlphaFoldDB" id="A0A842I2Y4"/>
<evidence type="ECO:0000313" key="4">
    <source>
        <dbReference type="EMBL" id="MBC2834552.1"/>
    </source>
</evidence>
<evidence type="ECO:0000256" key="2">
    <source>
        <dbReference type="SAM" id="SignalP"/>
    </source>
</evidence>
<accession>A0A842I2Y4</accession>
<gene>
    <name evidence="4" type="ORF">H7F16_03480</name>
</gene>
<dbReference type="PANTHER" id="PTHR35936:SF17">
    <property type="entry name" value="ARGININE-BINDING EXTRACELLULAR PROTEIN ARTP"/>
    <property type="match status" value="1"/>
</dbReference>
<dbReference type="EMBL" id="JACLQD010000001">
    <property type="protein sequence ID" value="MBC2834552.1"/>
    <property type="molecule type" value="Genomic_DNA"/>
</dbReference>
<sequence length="274" mass="29387">MTRILRRFVTLCLAAILAPTVLAAGPVLDRINAAGVIKIASDPAWPPYSWIDETGAWQGFDASVAAEVAKRLGVKVEFVTPTWDVVTAGNWGGAWDLSVGSMSPTGDRAKVLVFPAVYYYSPTVLAVQRDNTTIQSPPDATGKRIGALNGSIFEKYVLQEPMGMADEPPPAYKIKDAVVVPFETSEEASKALAEGKSIDAMVDDLMYFLFLIKEGAPIKVVGQPLYYGPAAMAIEPGDPELEEALAKIVADMQADGTLSALSAKWFGVDLTQKF</sequence>
<dbReference type="InterPro" id="IPR001638">
    <property type="entry name" value="Solute-binding_3/MltF_N"/>
</dbReference>
<dbReference type="SMART" id="SM00062">
    <property type="entry name" value="PBPb"/>
    <property type="match status" value="1"/>
</dbReference>
<evidence type="ECO:0000259" key="3">
    <source>
        <dbReference type="SMART" id="SM00062"/>
    </source>
</evidence>
<keyword evidence="1 2" id="KW-0732">Signal</keyword>
<dbReference type="Pfam" id="PF00497">
    <property type="entry name" value="SBP_bac_3"/>
    <property type="match status" value="1"/>
</dbReference>
<dbReference type="PANTHER" id="PTHR35936">
    <property type="entry name" value="MEMBRANE-BOUND LYTIC MUREIN TRANSGLYCOSYLASE F"/>
    <property type="match status" value="1"/>
</dbReference>
<dbReference type="SUPFAM" id="SSF53850">
    <property type="entry name" value="Periplasmic binding protein-like II"/>
    <property type="match status" value="1"/>
</dbReference>
<comment type="caution">
    <text evidence="4">The sequence shown here is derived from an EMBL/GenBank/DDBJ whole genome shotgun (WGS) entry which is preliminary data.</text>
</comment>
<protein>
    <submittedName>
        <fullName evidence="4">Transporter substrate-binding domain-containing protein</fullName>
    </submittedName>
</protein>
<proteinExistence type="predicted"/>
<reference evidence="4 5" key="1">
    <citation type="journal article" date="2017" name="Int. J. Syst. Evol. Microbiol.">
        <title>Gemmobacter straminiformis sp. nov., isolated from an artificial fountain.</title>
        <authorList>
            <person name="Kang J.Y."/>
            <person name="Kim M.J."/>
            <person name="Chun J."/>
            <person name="Son K.P."/>
            <person name="Jahng K.Y."/>
        </authorList>
    </citation>
    <scope>NUCLEOTIDE SEQUENCE [LARGE SCALE GENOMIC DNA]</scope>
    <source>
        <strain evidence="4 5">CAM-8</strain>
    </source>
</reference>
<evidence type="ECO:0000256" key="1">
    <source>
        <dbReference type="ARBA" id="ARBA00022729"/>
    </source>
</evidence>
<feature type="domain" description="Solute-binding protein family 3/N-terminal" evidence="3">
    <location>
        <begin position="36"/>
        <end position="269"/>
    </location>
</feature>